<dbReference type="InterPro" id="IPR036986">
    <property type="entry name" value="S4_RNA-bd_sf"/>
</dbReference>
<protein>
    <submittedName>
        <fullName evidence="3">RNA-binding protein</fullName>
    </submittedName>
</protein>
<gene>
    <name evidence="3" type="ORF">CNY62_02150</name>
</gene>
<dbReference type="SMART" id="SM00363">
    <property type="entry name" value="S4"/>
    <property type="match status" value="1"/>
</dbReference>
<dbReference type="RefSeq" id="WP_069125695.1">
    <property type="nucleotide sequence ID" value="NZ_CP023483.1"/>
</dbReference>
<dbReference type="InterPro" id="IPR012677">
    <property type="entry name" value="Nucleotide-bd_a/b_plait_sf"/>
</dbReference>
<dbReference type="EMBL" id="CP023483">
    <property type="protein sequence ID" value="ATF25286.1"/>
    <property type="molecule type" value="Genomic_DNA"/>
</dbReference>
<evidence type="ECO:0000313" key="4">
    <source>
        <dbReference type="Proteomes" id="UP000243591"/>
    </source>
</evidence>
<sequence>METVYQHFRPSERAFIDTATGWVTSAENQYSPYLTPFIDPRQAYILKTLVAQTPDFLLEEAEWAKQHERRRYLIRPDYYEVSEADFELSLLSIRYPSKFSTLTHPHILGALMNVGMKREVFGDILNVDQAWQIVVEKEVANYVILNLTKIGAINVQLSEVDSSEALSVPNDYENRFVTVSSMRLDTVIAGVYNISRQKVKTMIESGLVKVNWQQVENATFECSENDMLSVRKHGRILIIDQVGKSKKDKLKLNVKVK</sequence>
<dbReference type="Pfam" id="PF21278">
    <property type="entry name" value="YlmH_1st"/>
    <property type="match status" value="1"/>
</dbReference>
<accession>A0A1D2L7J5</accession>
<dbReference type="Gene3D" id="3.30.1370.160">
    <property type="match status" value="1"/>
</dbReference>
<dbReference type="CDD" id="cd00165">
    <property type="entry name" value="S4"/>
    <property type="match status" value="1"/>
</dbReference>
<dbReference type="Gene3D" id="3.30.70.330">
    <property type="match status" value="1"/>
</dbReference>
<keyword evidence="4" id="KW-1185">Reference proteome</keyword>
<dbReference type="PANTHER" id="PTHR13633">
    <property type="entry name" value="MITOCHONDRIAL TRANSCRIPTION RESCUE FACTOR 1"/>
    <property type="match status" value="1"/>
</dbReference>
<dbReference type="KEGG" id="bths:CNY62_02150"/>
<dbReference type="GO" id="GO:0003723">
    <property type="term" value="F:RNA binding"/>
    <property type="evidence" value="ECO:0007669"/>
    <property type="project" value="UniProtKB-KW"/>
</dbReference>
<dbReference type="PANTHER" id="PTHR13633:SF3">
    <property type="entry name" value="MITOCHONDRIAL TRANSCRIPTION RESCUE FACTOR 1"/>
    <property type="match status" value="1"/>
</dbReference>
<evidence type="ECO:0000256" key="1">
    <source>
        <dbReference type="PROSITE-ProRule" id="PRU00182"/>
    </source>
</evidence>
<proteinExistence type="predicted"/>
<dbReference type="AlphaFoldDB" id="A0A1D2L7J5"/>
<dbReference type="InterPro" id="IPR048443">
    <property type="entry name" value="RqcP2_N"/>
</dbReference>
<feature type="domain" description="RNA-binding S4" evidence="2">
    <location>
        <begin position="182"/>
        <end position="244"/>
    </location>
</feature>
<dbReference type="STRING" id="2756.BFR44_01430"/>
<organism evidence="3 4">
    <name type="scientific">Brochothrix thermosphacta</name>
    <name type="common">Microbacterium thermosphactum</name>
    <dbReference type="NCBI Taxonomy" id="2756"/>
    <lineage>
        <taxon>Bacteria</taxon>
        <taxon>Bacillati</taxon>
        <taxon>Bacillota</taxon>
        <taxon>Bacilli</taxon>
        <taxon>Bacillales</taxon>
        <taxon>Listeriaceae</taxon>
        <taxon>Brochothrix</taxon>
    </lineage>
</organism>
<dbReference type="PROSITE" id="PS50889">
    <property type="entry name" value="S4"/>
    <property type="match status" value="1"/>
</dbReference>
<evidence type="ECO:0000259" key="2">
    <source>
        <dbReference type="SMART" id="SM00363"/>
    </source>
</evidence>
<dbReference type="InterPro" id="IPR040591">
    <property type="entry name" value="RqcP2_RBD"/>
</dbReference>
<reference evidence="3 4" key="1">
    <citation type="submission" date="2017-09" db="EMBL/GenBank/DDBJ databases">
        <title>Complete Genome Sequences of Two Strains of the Meat Spoilage Bacterium Brochothrix thermosphacta Isolated from Ground Chicken.</title>
        <authorList>
            <person name="Paoli G.C."/>
            <person name="Wijey C."/>
            <person name="Chen C.-Y."/>
            <person name="Nguyen L."/>
            <person name="Yan X."/>
            <person name="Irwin P.L."/>
        </authorList>
    </citation>
    <scope>NUCLEOTIDE SEQUENCE [LARGE SCALE GENOMIC DNA]</scope>
    <source>
        <strain evidence="3 4">BI</strain>
    </source>
</reference>
<dbReference type="SUPFAM" id="SSF55174">
    <property type="entry name" value="Alpha-L RNA-binding motif"/>
    <property type="match status" value="1"/>
</dbReference>
<dbReference type="InterPro" id="IPR002942">
    <property type="entry name" value="S4_RNA-bd"/>
</dbReference>
<dbReference type="OrthoDB" id="9812787at2"/>
<dbReference type="Pfam" id="PF17774">
    <property type="entry name" value="YlmH_RBD"/>
    <property type="match status" value="1"/>
</dbReference>
<dbReference type="Pfam" id="PF01479">
    <property type="entry name" value="S4"/>
    <property type="match status" value="1"/>
</dbReference>
<dbReference type="Gene3D" id="3.10.290.10">
    <property type="entry name" value="RNA-binding S4 domain"/>
    <property type="match status" value="1"/>
</dbReference>
<keyword evidence="1" id="KW-0694">RNA-binding</keyword>
<evidence type="ECO:0000313" key="3">
    <source>
        <dbReference type="EMBL" id="ATF25286.1"/>
    </source>
</evidence>
<dbReference type="Proteomes" id="UP000243591">
    <property type="component" value="Chromosome"/>
</dbReference>
<name>A0A1D2L7J5_BROTH</name>